<organism evidence="1 2">
    <name type="scientific">Prunus armeniaca</name>
    <name type="common">Apricot</name>
    <name type="synonym">Armeniaca vulgaris</name>
    <dbReference type="NCBI Taxonomy" id="36596"/>
    <lineage>
        <taxon>Eukaryota</taxon>
        <taxon>Viridiplantae</taxon>
        <taxon>Streptophyta</taxon>
        <taxon>Embryophyta</taxon>
        <taxon>Tracheophyta</taxon>
        <taxon>Spermatophyta</taxon>
        <taxon>Magnoliopsida</taxon>
        <taxon>eudicotyledons</taxon>
        <taxon>Gunneridae</taxon>
        <taxon>Pentapetalae</taxon>
        <taxon>rosids</taxon>
        <taxon>fabids</taxon>
        <taxon>Rosales</taxon>
        <taxon>Rosaceae</taxon>
        <taxon>Amygdaloideae</taxon>
        <taxon>Amygdaleae</taxon>
        <taxon>Prunus</taxon>
    </lineage>
</organism>
<dbReference type="EMBL" id="CAEKDK010000001">
    <property type="protein sequence ID" value="CAB4262335.1"/>
    <property type="molecule type" value="Genomic_DNA"/>
</dbReference>
<protein>
    <submittedName>
        <fullName evidence="1">Uncharacterized protein</fullName>
    </submittedName>
</protein>
<dbReference type="Proteomes" id="UP000507222">
    <property type="component" value="Unassembled WGS sequence"/>
</dbReference>
<proteinExistence type="predicted"/>
<sequence length="49" mass="5327">MWVVHICLEGGFFYKSVYARGGGWGSLRQGTGAGVENWFGSVNSKLGLF</sequence>
<dbReference type="AlphaFoldDB" id="A0A6J5TH93"/>
<accession>A0A6J5TH93</accession>
<gene>
    <name evidence="1" type="ORF">CURHAP_LOCUS1549</name>
</gene>
<evidence type="ECO:0000313" key="2">
    <source>
        <dbReference type="Proteomes" id="UP000507222"/>
    </source>
</evidence>
<reference evidence="1 2" key="1">
    <citation type="submission" date="2020-05" db="EMBL/GenBank/DDBJ databases">
        <authorList>
            <person name="Campoy J."/>
            <person name="Schneeberger K."/>
            <person name="Spophaly S."/>
        </authorList>
    </citation>
    <scope>NUCLEOTIDE SEQUENCE [LARGE SCALE GENOMIC DNA]</scope>
    <source>
        <strain evidence="1">PruArmRojPasFocal</strain>
    </source>
</reference>
<evidence type="ECO:0000313" key="1">
    <source>
        <dbReference type="EMBL" id="CAB4262335.1"/>
    </source>
</evidence>
<name>A0A6J5TH93_PRUAR</name>